<reference evidence="1" key="1">
    <citation type="submission" date="2022-10" db="EMBL/GenBank/DDBJ databases">
        <title>Genome Sequence of Xylaria curta.</title>
        <authorList>
            <person name="Buettner E."/>
        </authorList>
    </citation>
    <scope>NUCLEOTIDE SEQUENCE</scope>
    <source>
        <strain evidence="1">Babe10</strain>
    </source>
</reference>
<keyword evidence="2" id="KW-1185">Reference proteome</keyword>
<organism evidence="1 2">
    <name type="scientific">Xylaria curta</name>
    <dbReference type="NCBI Taxonomy" id="42375"/>
    <lineage>
        <taxon>Eukaryota</taxon>
        <taxon>Fungi</taxon>
        <taxon>Dikarya</taxon>
        <taxon>Ascomycota</taxon>
        <taxon>Pezizomycotina</taxon>
        <taxon>Sordariomycetes</taxon>
        <taxon>Xylariomycetidae</taxon>
        <taxon>Xylariales</taxon>
        <taxon>Xylariaceae</taxon>
        <taxon>Xylaria</taxon>
    </lineage>
</organism>
<gene>
    <name evidence="1" type="ORF">NUW58_g1834</name>
</gene>
<name>A0ACC1PK17_9PEZI</name>
<evidence type="ECO:0000313" key="1">
    <source>
        <dbReference type="EMBL" id="KAJ2993455.1"/>
    </source>
</evidence>
<comment type="caution">
    <text evidence="1">The sequence shown here is derived from an EMBL/GenBank/DDBJ whole genome shotgun (WGS) entry which is preliminary data.</text>
</comment>
<sequence>MLFQRQPASVPRNASVLLSPNSSMSSQPTPASSIPHTPAWPRPMEGVSMLPPKTTYYPQGQAALQDHSTFMPFSDLPVSHDNDMSTNFALWLFDNERAYGDFNVANLSFVDSGLESPFNNNIHYDHESLTSRSQVGHTPPRHSDMPDELISEHRRLEIVGYLRIFRQKRKEYDSKLGYLLQESGNDFPSIRLDFLHECVRYYWDIVSPRLPIVHQSTFSPTRCPVHLLLVMIALGAAQIHGQSPTGEHEEYKALADLIITSIRLEILDMGAVPPVDLWVAQALLLVEFYEKMYSTRKLHERGHIYHSVTLNLLRRGSPLIGKAGLESPPDEQNGIDPSTDDRAWWVRWAETEAMHRVVFAAFMMDIVHAAMFGHAADMAPHEIRLPLPCDDALWSAPNHESVRQQESNLRMYGVKPVSFLDGLKRALHGQEVRTHSFGRMIIMCGLLSVGWHLRHRETNLKWLDIAPNVSETRDKWYKMLLKAFDDWKTSFDDAIGSTGSTNTESSVPEQQSAANGLIQSAAVLYHLAHISLYVDIIDCQVYAGAKRLVGRKVSSRDLANVNSRMALWAGQLITGRAILHAFKLLHRILVDPRQKKIAPLQELGGSTIQYSTRADSDPHRPWIMYYATLSIWSFAQALKGKNQITQSPFPNRLRRGLNTVPEYLSRIAKLSELDPATSATLCDGLQELLDVVYSLLTQSHSELLQEACHRLVNCNVLMYNGGAT</sequence>
<evidence type="ECO:0000313" key="2">
    <source>
        <dbReference type="Proteomes" id="UP001143856"/>
    </source>
</evidence>
<accession>A0ACC1PK17</accession>
<dbReference type="Proteomes" id="UP001143856">
    <property type="component" value="Unassembled WGS sequence"/>
</dbReference>
<proteinExistence type="predicted"/>
<dbReference type="EMBL" id="JAPDGR010000215">
    <property type="protein sequence ID" value="KAJ2993455.1"/>
    <property type="molecule type" value="Genomic_DNA"/>
</dbReference>
<protein>
    <submittedName>
        <fullName evidence="1">Uncharacterized protein</fullName>
    </submittedName>
</protein>